<dbReference type="GO" id="GO:0039615">
    <property type="term" value="C:T=1 icosahedral viral capsid"/>
    <property type="evidence" value="ECO:0007669"/>
    <property type="project" value="UniProtKB-KW"/>
</dbReference>
<evidence type="ECO:0000256" key="15">
    <source>
        <dbReference type="ARBA" id="ARBA00046863"/>
    </source>
</evidence>
<dbReference type="GO" id="GO:0075732">
    <property type="term" value="P:viral penetration into host nucleus"/>
    <property type="evidence" value="ECO:0007669"/>
    <property type="project" value="UniProtKB-KW"/>
</dbReference>
<keyword evidence="11" id="KW-0946">Virion</keyword>
<keyword evidence="5" id="KW-1163">Viral penetration into host nucleus</keyword>
<dbReference type="Proteomes" id="UP000106032">
    <property type="component" value="Segment"/>
</dbReference>
<evidence type="ECO:0000256" key="12">
    <source>
        <dbReference type="ARBA" id="ARBA00022890"/>
    </source>
</evidence>
<dbReference type="EMBL" id="GQ404857">
    <property type="protein sequence ID" value="ADD62478.1"/>
    <property type="molecule type" value="Genomic_DNA"/>
</dbReference>
<evidence type="ECO:0000256" key="10">
    <source>
        <dbReference type="ARBA" id="ARBA00022804"/>
    </source>
</evidence>
<evidence type="ECO:0000256" key="5">
    <source>
        <dbReference type="ARBA" id="ARBA00022524"/>
    </source>
</evidence>
<comment type="subunit">
    <text evidence="15">Homomultimer. Assembles in the nucleus, presumably in an immature form, then migrates to the cytoplasm once assembled as mature virion. Interacts with Rep; this interaction relocates Rep into the nucleus.</text>
</comment>
<evidence type="ECO:0000313" key="17">
    <source>
        <dbReference type="Proteomes" id="UP000106032"/>
    </source>
</evidence>
<dbReference type="GO" id="GO:0075509">
    <property type="term" value="P:endocytosis involved in viral entry into host cell"/>
    <property type="evidence" value="ECO:0007669"/>
    <property type="project" value="UniProtKB-KW"/>
</dbReference>
<accession>D4N3R3</accession>
<keyword evidence="7" id="KW-1048">Host nucleus</keyword>
<comment type="similarity">
    <text evidence="3">Belongs to the circoviridae capsid protein family.</text>
</comment>
<evidence type="ECO:0000256" key="6">
    <source>
        <dbReference type="ARBA" id="ARBA00022561"/>
    </source>
</evidence>
<proteinExistence type="inferred from homology"/>
<comment type="subcellular location">
    <subcellularLocation>
        <location evidence="1">Host nucleus</location>
    </subcellularLocation>
    <subcellularLocation>
        <location evidence="2">Virion</location>
    </subcellularLocation>
</comment>
<evidence type="ECO:0000256" key="4">
    <source>
        <dbReference type="ARBA" id="ARBA00022431"/>
    </source>
</evidence>
<evidence type="ECO:0000256" key="11">
    <source>
        <dbReference type="ARBA" id="ARBA00022844"/>
    </source>
</evidence>
<keyword evidence="17" id="KW-1185">Reference proteome</keyword>
<keyword evidence="12" id="KW-1164">Virus endocytosis by host</keyword>
<evidence type="ECO:0000256" key="9">
    <source>
        <dbReference type="ARBA" id="ARBA00022595"/>
    </source>
</evidence>
<keyword evidence="8" id="KW-0945">Host-virus interaction</keyword>
<gene>
    <name evidence="16" type="primary">cap</name>
</gene>
<evidence type="ECO:0000256" key="2">
    <source>
        <dbReference type="ARBA" id="ARBA00004328"/>
    </source>
</evidence>
<organism evidence="16 17">
    <name type="scientific">Human associated cyclovirus 4</name>
    <dbReference type="NCBI Taxonomy" id="2038722"/>
    <lineage>
        <taxon>Viruses</taxon>
        <taxon>Monodnaviria</taxon>
        <taxon>Shotokuvirae</taxon>
        <taxon>Cressdnaviricota</taxon>
        <taxon>Arfiviricetes</taxon>
        <taxon>Cirlivirales</taxon>
        <taxon>Circoviridae</taxon>
        <taxon>Cyclovirus</taxon>
        <taxon>Cyclovirus bashri</taxon>
    </lineage>
</organism>
<evidence type="ECO:0000313" key="16">
    <source>
        <dbReference type="EMBL" id="ADD62478.1"/>
    </source>
</evidence>
<dbReference type="Pfam" id="PF02443">
    <property type="entry name" value="Circo_capsid"/>
    <property type="match status" value="1"/>
</dbReference>
<keyword evidence="4" id="KW-1140">T=1 icosahedral capsid protein</keyword>
<dbReference type="GO" id="GO:0003677">
    <property type="term" value="F:DNA binding"/>
    <property type="evidence" value="ECO:0007669"/>
    <property type="project" value="UniProtKB-KW"/>
</dbReference>
<dbReference type="GeneID" id="37617164"/>
<dbReference type="GO" id="GO:0042025">
    <property type="term" value="C:host cell nucleus"/>
    <property type="evidence" value="ECO:0007669"/>
    <property type="project" value="UniProtKB-SubCell"/>
</dbReference>
<dbReference type="OrthoDB" id="18040at10239"/>
<evidence type="ECO:0000256" key="1">
    <source>
        <dbReference type="ARBA" id="ARBA00004147"/>
    </source>
</evidence>
<dbReference type="InterPro" id="IPR003383">
    <property type="entry name" value="Circovirus_capsid"/>
</dbReference>
<keyword evidence="14" id="KW-1160">Virus entry into host cell</keyword>
<evidence type="ECO:0000256" key="3">
    <source>
        <dbReference type="ARBA" id="ARBA00010301"/>
    </source>
</evidence>
<evidence type="ECO:0000256" key="7">
    <source>
        <dbReference type="ARBA" id="ARBA00022562"/>
    </source>
</evidence>
<keyword evidence="13" id="KW-0238">DNA-binding</keyword>
<dbReference type="GO" id="GO:0019062">
    <property type="term" value="P:virion attachment to host cell"/>
    <property type="evidence" value="ECO:0007669"/>
    <property type="project" value="UniProtKB-KW"/>
</dbReference>
<dbReference type="GO" id="GO:0019069">
    <property type="term" value="P:viral capsid assembly"/>
    <property type="evidence" value="ECO:0007669"/>
    <property type="project" value="InterPro"/>
</dbReference>
<name>D4N3R3_9CIRC</name>
<evidence type="ECO:0000256" key="8">
    <source>
        <dbReference type="ARBA" id="ARBA00022581"/>
    </source>
</evidence>
<reference evidence="16 17" key="1">
    <citation type="journal article" date="2010" name="J. Virol.">
        <title>Multiple diverse circoviruses infect farm animals and are commonly found in human and chimpanzee feces.</title>
        <authorList>
            <person name="Li L."/>
            <person name="Kapoor A."/>
            <person name="Slikas B."/>
            <person name="Bamidele O.S."/>
            <person name="Wang C."/>
            <person name="Shaukat S."/>
            <person name="Masroor M.A."/>
            <person name="Wilson M.L."/>
            <person name="Ndjango J.B."/>
            <person name="Peeters M."/>
            <person name="Gross-Camp N.D."/>
            <person name="Muller M.N."/>
            <person name="Hahn B.H."/>
            <person name="Wolfe N.D."/>
            <person name="Triki H."/>
            <person name="Bartkus J."/>
            <person name="Zaidi S.Z."/>
            <person name="Delwart E."/>
        </authorList>
    </citation>
    <scope>NUCLEOTIDE SEQUENCE [LARGE SCALE GENOMIC DNA]</scope>
    <source>
        <strain evidence="16">TN25</strain>
    </source>
</reference>
<keyword evidence="9" id="KW-1162">Viral penetration into host cytoplasm</keyword>
<dbReference type="RefSeq" id="YP_009506322.1">
    <property type="nucleotide sequence ID" value="NC_038414.1"/>
</dbReference>
<keyword evidence="6" id="KW-0167">Capsid protein</keyword>
<dbReference type="GO" id="GO:0043657">
    <property type="term" value="C:host cell"/>
    <property type="evidence" value="ECO:0007669"/>
    <property type="project" value="GOC"/>
</dbReference>
<evidence type="ECO:0000256" key="14">
    <source>
        <dbReference type="ARBA" id="ARBA00023296"/>
    </source>
</evidence>
<dbReference type="KEGG" id="vg:37617164"/>
<protein>
    <submittedName>
        <fullName evidence="16">Capsid protein</fullName>
    </submittedName>
</protein>
<evidence type="ECO:0000256" key="13">
    <source>
        <dbReference type="ARBA" id="ARBA00023125"/>
    </source>
</evidence>
<keyword evidence="10" id="KW-1161">Viral attachment to host cell</keyword>
<sequence length="222" mass="25260">MAFRRRVVRSRAPIRRKLPRRRVARRRRFRRSRRLRGNFTVLAKRTQVVVIQGDEGGTVTIAPSLNDFTELAPLVPNFEGFRIWSVSCKIRPLFNVASDVGPVPRYYVAPWHKPTPTTVDSNGVLSIDRSKSYNGTSGAFRRFVPALLSAVGYSGIAGNQYGKIEWRPRVELNSNTQSLQHYCGVVHWSKDQLPGAGAPSRRQYEIELVAKITLYNQKYFIG</sequence>